<feature type="compositionally biased region" description="Polar residues" evidence="1">
    <location>
        <begin position="178"/>
        <end position="190"/>
    </location>
</feature>
<gene>
    <name evidence="2" type="ORF">BGW36DRAFT_407380</name>
</gene>
<dbReference type="GeneID" id="70249321"/>
<feature type="region of interest" description="Disordered" evidence="1">
    <location>
        <begin position="122"/>
        <end position="165"/>
    </location>
</feature>
<keyword evidence="3" id="KW-1185">Reference proteome</keyword>
<sequence length="235" mass="26120">MANFRDLFKTMKSESDRSRKNDFPWSDKLRCLSLTKSCLEEKNEVSTRHIKTTTESIQTNYHLISSPIINALHELKKRKDNRKTKTTFTNAPGENSLKAKCGILAAYWIVIQALASSGNRVVHRRSDSPNVPSNASESVPATEIPGSQSEKTAPGNPSPTTQTRQNDATLFDHDYEASSASGQAMEQSESSLHEPNHVAMNNNCFTVTGSPMPDPFDDDDSPIPDEYRRYGSDLP</sequence>
<feature type="compositionally biased region" description="Polar residues" evidence="1">
    <location>
        <begin position="128"/>
        <end position="151"/>
    </location>
</feature>
<feature type="region of interest" description="Disordered" evidence="1">
    <location>
        <begin position="177"/>
        <end position="235"/>
    </location>
</feature>
<evidence type="ECO:0000313" key="3">
    <source>
        <dbReference type="Proteomes" id="UP001201262"/>
    </source>
</evidence>
<evidence type="ECO:0000256" key="1">
    <source>
        <dbReference type="SAM" id="MobiDB-lite"/>
    </source>
</evidence>
<feature type="compositionally biased region" description="Basic and acidic residues" evidence="1">
    <location>
        <begin position="225"/>
        <end position="235"/>
    </location>
</feature>
<accession>A0AAD4KQW4</accession>
<evidence type="ECO:0000313" key="2">
    <source>
        <dbReference type="EMBL" id="KAH8697325.1"/>
    </source>
</evidence>
<dbReference type="AlphaFoldDB" id="A0AAD4KQW4"/>
<name>A0AAD4KQW4_9EURO</name>
<feature type="compositionally biased region" description="Polar residues" evidence="1">
    <location>
        <begin position="199"/>
        <end position="209"/>
    </location>
</feature>
<dbReference type="Proteomes" id="UP001201262">
    <property type="component" value="Unassembled WGS sequence"/>
</dbReference>
<protein>
    <submittedName>
        <fullName evidence="2">Uncharacterized protein</fullName>
    </submittedName>
</protein>
<dbReference type="EMBL" id="JAJTJA010000006">
    <property type="protein sequence ID" value="KAH8697325.1"/>
    <property type="molecule type" value="Genomic_DNA"/>
</dbReference>
<reference evidence="2" key="1">
    <citation type="submission" date="2021-12" db="EMBL/GenBank/DDBJ databases">
        <title>Convergent genome expansion in fungi linked to evolution of root-endophyte symbiosis.</title>
        <authorList>
            <consortium name="DOE Joint Genome Institute"/>
            <person name="Ke Y.-H."/>
            <person name="Bonito G."/>
            <person name="Liao H.-L."/>
            <person name="Looney B."/>
            <person name="Rojas-Flechas A."/>
            <person name="Nash J."/>
            <person name="Hameed K."/>
            <person name="Schadt C."/>
            <person name="Martin F."/>
            <person name="Crous P.W."/>
            <person name="Miettinen O."/>
            <person name="Magnuson J.K."/>
            <person name="Labbe J."/>
            <person name="Jacobson D."/>
            <person name="Doktycz M.J."/>
            <person name="Veneault-Fourrey C."/>
            <person name="Kuo A."/>
            <person name="Mondo S."/>
            <person name="Calhoun S."/>
            <person name="Riley R."/>
            <person name="Ohm R."/>
            <person name="LaButti K."/>
            <person name="Andreopoulos B."/>
            <person name="Pangilinan J."/>
            <person name="Nolan M."/>
            <person name="Tritt A."/>
            <person name="Clum A."/>
            <person name="Lipzen A."/>
            <person name="Daum C."/>
            <person name="Barry K."/>
            <person name="Grigoriev I.V."/>
            <person name="Vilgalys R."/>
        </authorList>
    </citation>
    <scope>NUCLEOTIDE SEQUENCE</scope>
    <source>
        <strain evidence="2">PMI_201</strain>
    </source>
</reference>
<proteinExistence type="predicted"/>
<dbReference type="RefSeq" id="XP_046072026.1">
    <property type="nucleotide sequence ID" value="XM_046219034.1"/>
</dbReference>
<comment type="caution">
    <text evidence="2">The sequence shown here is derived from an EMBL/GenBank/DDBJ whole genome shotgun (WGS) entry which is preliminary data.</text>
</comment>
<organism evidence="2 3">
    <name type="scientific">Talaromyces proteolyticus</name>
    <dbReference type="NCBI Taxonomy" id="1131652"/>
    <lineage>
        <taxon>Eukaryota</taxon>
        <taxon>Fungi</taxon>
        <taxon>Dikarya</taxon>
        <taxon>Ascomycota</taxon>
        <taxon>Pezizomycotina</taxon>
        <taxon>Eurotiomycetes</taxon>
        <taxon>Eurotiomycetidae</taxon>
        <taxon>Eurotiales</taxon>
        <taxon>Trichocomaceae</taxon>
        <taxon>Talaromyces</taxon>
        <taxon>Talaromyces sect. Bacilispori</taxon>
    </lineage>
</organism>